<feature type="domain" description="Essential protein Yae1 N-terminal" evidence="11">
    <location>
        <begin position="82"/>
        <end position="120"/>
    </location>
</feature>
<gene>
    <name evidence="12" type="ORF">VMCG_08433</name>
</gene>
<organism evidence="12 13">
    <name type="scientific">Cytospora schulzeri</name>
    <dbReference type="NCBI Taxonomy" id="448051"/>
    <lineage>
        <taxon>Eukaryota</taxon>
        <taxon>Fungi</taxon>
        <taxon>Dikarya</taxon>
        <taxon>Ascomycota</taxon>
        <taxon>Pezizomycotina</taxon>
        <taxon>Sordariomycetes</taxon>
        <taxon>Sordariomycetidae</taxon>
        <taxon>Diaporthales</taxon>
        <taxon>Cytosporaceae</taxon>
        <taxon>Cytospora</taxon>
    </lineage>
</organism>
<comment type="subcellular location">
    <subcellularLocation>
        <location evidence="3">Cytoplasm</location>
    </subcellularLocation>
    <subcellularLocation>
        <location evidence="2">Nucleus</location>
    </subcellularLocation>
</comment>
<evidence type="ECO:0000256" key="5">
    <source>
        <dbReference type="ARBA" id="ARBA00011427"/>
    </source>
</evidence>
<proteinExistence type="inferred from homology"/>
<dbReference type="EMBL" id="LKEA01000045">
    <property type="protein sequence ID" value="ROV93405.1"/>
    <property type="molecule type" value="Genomic_DNA"/>
</dbReference>
<evidence type="ECO:0000256" key="9">
    <source>
        <dbReference type="ARBA" id="ARBA00023242"/>
    </source>
</evidence>
<evidence type="ECO:0000256" key="7">
    <source>
        <dbReference type="ARBA" id="ARBA00018400"/>
    </source>
</evidence>
<keyword evidence="13" id="KW-1185">Reference proteome</keyword>
<dbReference type="PANTHER" id="PTHR18829:SF0">
    <property type="entry name" value="PROTEIN YAE1 HOMOLOG"/>
    <property type="match status" value="1"/>
</dbReference>
<protein>
    <recommendedName>
        <fullName evidence="7">Protein YAE1</fullName>
    </recommendedName>
    <alternativeName>
        <fullName evidence="6">Protein yae1</fullName>
    </alternativeName>
</protein>
<dbReference type="OrthoDB" id="20086at2759"/>
<reference evidence="12 13" key="1">
    <citation type="submission" date="2015-09" db="EMBL/GenBank/DDBJ databases">
        <title>Host preference determinants of Valsa canker pathogens revealed by comparative genomics.</title>
        <authorList>
            <person name="Yin Z."/>
            <person name="Huang L."/>
        </authorList>
    </citation>
    <scope>NUCLEOTIDE SEQUENCE [LARGE SCALE GENOMIC DNA]</scope>
    <source>
        <strain evidence="12 13">03-1</strain>
    </source>
</reference>
<feature type="region of interest" description="Disordered" evidence="10">
    <location>
        <begin position="1"/>
        <end position="71"/>
    </location>
</feature>
<comment type="function">
    <text evidence="1">The complex LTO1:YAE1 may function as a target specific adapter that probably recruits apo-RPLI1 to the cytosolic iron-sulfur protein assembly (CIA) complex machinery. May be required for biogenesis of the large ribosomal subunit and initiation of translation.</text>
</comment>
<evidence type="ECO:0000256" key="10">
    <source>
        <dbReference type="SAM" id="MobiDB-lite"/>
    </source>
</evidence>
<evidence type="ECO:0000259" key="11">
    <source>
        <dbReference type="Pfam" id="PF09811"/>
    </source>
</evidence>
<dbReference type="PANTHER" id="PTHR18829">
    <property type="entry name" value="PROTEIN YAE1 HOMOLOG"/>
    <property type="match status" value="1"/>
</dbReference>
<dbReference type="GO" id="GO:0005737">
    <property type="term" value="C:cytoplasm"/>
    <property type="evidence" value="ECO:0007669"/>
    <property type="project" value="UniProtKB-SubCell"/>
</dbReference>
<dbReference type="AlphaFoldDB" id="A0A423VQW2"/>
<evidence type="ECO:0000256" key="3">
    <source>
        <dbReference type="ARBA" id="ARBA00004496"/>
    </source>
</evidence>
<evidence type="ECO:0000313" key="12">
    <source>
        <dbReference type="EMBL" id="ROV93405.1"/>
    </source>
</evidence>
<feature type="compositionally biased region" description="Polar residues" evidence="10">
    <location>
        <begin position="1"/>
        <end position="11"/>
    </location>
</feature>
<dbReference type="InterPro" id="IPR038881">
    <property type="entry name" value="Yae1-like"/>
</dbReference>
<dbReference type="Proteomes" id="UP000283895">
    <property type="component" value="Unassembled WGS sequence"/>
</dbReference>
<dbReference type="GO" id="GO:0005634">
    <property type="term" value="C:nucleus"/>
    <property type="evidence" value="ECO:0007669"/>
    <property type="project" value="UniProtKB-SubCell"/>
</dbReference>
<evidence type="ECO:0000256" key="8">
    <source>
        <dbReference type="ARBA" id="ARBA00022490"/>
    </source>
</evidence>
<keyword evidence="8" id="KW-0963">Cytoplasm</keyword>
<sequence length="268" mass="28825">MDSPEPTQDTTAPRADPLDDVFGSDGDGYDSPVFEEDEHYDEHDSSQIRITTGGGGGRGRGPTPRDHPSDIHRLRQEHTTAGYREGITVAKASSVQAGFDEGFGLGATIGLRVGYLLGVLEGIAAALGSGNGKVQQQQPGYEQGKALLADARTELGVRSVFSEEYWHPDGTWKYEVVGGGRADDGDGNGDDEVLFSHVAEAHPMVRKWTAVVEGEMQRWGLEEKLPLLERREEQGEEGTAAEAVARVNVKPVVQTQPDAKAASDALSW</sequence>
<dbReference type="InterPro" id="IPR019191">
    <property type="entry name" value="Essential_protein_Yae1_N"/>
</dbReference>
<dbReference type="Pfam" id="PF09811">
    <property type="entry name" value="Yae1_N"/>
    <property type="match status" value="1"/>
</dbReference>
<comment type="subunit">
    <text evidence="5">May form a complex with LTO1.</text>
</comment>
<comment type="caution">
    <text evidence="12">The sequence shown here is derived from an EMBL/GenBank/DDBJ whole genome shotgun (WGS) entry which is preliminary data.</text>
</comment>
<keyword evidence="9" id="KW-0539">Nucleus</keyword>
<evidence type="ECO:0000256" key="2">
    <source>
        <dbReference type="ARBA" id="ARBA00004123"/>
    </source>
</evidence>
<evidence type="ECO:0000256" key="4">
    <source>
        <dbReference type="ARBA" id="ARBA00007096"/>
    </source>
</evidence>
<evidence type="ECO:0000256" key="6">
    <source>
        <dbReference type="ARBA" id="ARBA00017286"/>
    </source>
</evidence>
<accession>A0A423VQW2</accession>
<evidence type="ECO:0000256" key="1">
    <source>
        <dbReference type="ARBA" id="ARBA00003836"/>
    </source>
</evidence>
<comment type="similarity">
    <text evidence="4">Belongs to the YAE1 family.</text>
</comment>
<dbReference type="STRING" id="356882.A0A423VQW2"/>
<name>A0A423VQW2_9PEZI</name>
<evidence type="ECO:0000313" key="13">
    <source>
        <dbReference type="Proteomes" id="UP000283895"/>
    </source>
</evidence>